<evidence type="ECO:0000256" key="1">
    <source>
        <dbReference type="ARBA" id="ARBA00004191"/>
    </source>
</evidence>
<dbReference type="SMART" id="SM00075">
    <property type="entry name" value="HYDRO"/>
    <property type="match status" value="1"/>
</dbReference>
<gene>
    <name evidence="7" type="ORF">DAEQUDRAFT_673179</name>
</gene>
<keyword evidence="3 6" id="KW-0134">Cell wall</keyword>
<accession>A0A165NY59</accession>
<sequence>MFTKLFLSLLALSGAALAVPHSSRSAGQCNTGPIMCCNSVTPASNVDAPTSALLNSLNIVVTDILNNVGTGCLPLDGGDSCGSAPVCCENNNFNGLVNLGCSPVTVDT</sequence>
<dbReference type="Pfam" id="PF01185">
    <property type="entry name" value="Hydrophobin"/>
    <property type="match status" value="1"/>
</dbReference>
<dbReference type="GO" id="GO:0009277">
    <property type="term" value="C:fungal-type cell wall"/>
    <property type="evidence" value="ECO:0007669"/>
    <property type="project" value="InterPro"/>
</dbReference>
<dbReference type="AlphaFoldDB" id="A0A165NY59"/>
<evidence type="ECO:0000313" key="7">
    <source>
        <dbReference type="EMBL" id="KZT67522.1"/>
    </source>
</evidence>
<reference evidence="7 8" key="1">
    <citation type="journal article" date="2016" name="Mol. Biol. Evol.">
        <title>Comparative Genomics of Early-Diverging Mushroom-Forming Fungi Provides Insights into the Origins of Lignocellulose Decay Capabilities.</title>
        <authorList>
            <person name="Nagy L.G."/>
            <person name="Riley R."/>
            <person name="Tritt A."/>
            <person name="Adam C."/>
            <person name="Daum C."/>
            <person name="Floudas D."/>
            <person name="Sun H."/>
            <person name="Yadav J.S."/>
            <person name="Pangilinan J."/>
            <person name="Larsson K.H."/>
            <person name="Matsuura K."/>
            <person name="Barry K."/>
            <person name="Labutti K."/>
            <person name="Kuo R."/>
            <person name="Ohm R.A."/>
            <person name="Bhattacharya S.S."/>
            <person name="Shirouzu T."/>
            <person name="Yoshinaga Y."/>
            <person name="Martin F.M."/>
            <person name="Grigoriev I.V."/>
            <person name="Hibbett D.S."/>
        </authorList>
    </citation>
    <scope>NUCLEOTIDE SEQUENCE [LARGE SCALE GENOMIC DNA]</scope>
    <source>
        <strain evidence="7 8">L-15889</strain>
    </source>
</reference>
<keyword evidence="5 6" id="KW-1015">Disulfide bond</keyword>
<organism evidence="7 8">
    <name type="scientific">Daedalea quercina L-15889</name>
    <dbReference type="NCBI Taxonomy" id="1314783"/>
    <lineage>
        <taxon>Eukaryota</taxon>
        <taxon>Fungi</taxon>
        <taxon>Dikarya</taxon>
        <taxon>Basidiomycota</taxon>
        <taxon>Agaricomycotina</taxon>
        <taxon>Agaricomycetes</taxon>
        <taxon>Polyporales</taxon>
        <taxon>Fomitopsis</taxon>
    </lineage>
</organism>
<evidence type="ECO:0000256" key="2">
    <source>
        <dbReference type="ARBA" id="ARBA00010446"/>
    </source>
</evidence>
<dbReference type="EMBL" id="KV429075">
    <property type="protein sequence ID" value="KZT67522.1"/>
    <property type="molecule type" value="Genomic_DNA"/>
</dbReference>
<dbReference type="CDD" id="cd23507">
    <property type="entry name" value="hydrophobin_I"/>
    <property type="match status" value="1"/>
</dbReference>
<comment type="similarity">
    <text evidence="2 6">Belongs to the fungal hydrophobin family.</text>
</comment>
<dbReference type="Proteomes" id="UP000076727">
    <property type="component" value="Unassembled WGS sequence"/>
</dbReference>
<keyword evidence="8" id="KW-1185">Reference proteome</keyword>
<evidence type="ECO:0000256" key="3">
    <source>
        <dbReference type="ARBA" id="ARBA00022512"/>
    </source>
</evidence>
<proteinExistence type="inferred from homology"/>
<evidence type="ECO:0000313" key="8">
    <source>
        <dbReference type="Proteomes" id="UP000076727"/>
    </source>
</evidence>
<protein>
    <recommendedName>
        <fullName evidence="6">Hydrophobin</fullName>
    </recommendedName>
</protein>
<evidence type="ECO:0000256" key="6">
    <source>
        <dbReference type="RuleBase" id="RU365009"/>
    </source>
</evidence>
<dbReference type="InterPro" id="IPR001338">
    <property type="entry name" value="Class_I_Hydrophobin"/>
</dbReference>
<keyword evidence="4 6" id="KW-0964">Secreted</keyword>
<dbReference type="STRING" id="1314783.A0A165NY59"/>
<name>A0A165NY59_9APHY</name>
<evidence type="ECO:0000256" key="5">
    <source>
        <dbReference type="ARBA" id="ARBA00023157"/>
    </source>
</evidence>
<keyword evidence="6" id="KW-0732">Signal</keyword>
<dbReference type="OrthoDB" id="4225815at2759"/>
<comment type="subcellular location">
    <subcellularLocation>
        <location evidence="1 6">Secreted</location>
        <location evidence="1 6">Cell wall</location>
    </subcellularLocation>
</comment>
<feature type="chain" id="PRO_5013984526" description="Hydrophobin" evidence="6">
    <location>
        <begin position="19"/>
        <end position="108"/>
    </location>
</feature>
<feature type="signal peptide" evidence="6">
    <location>
        <begin position="1"/>
        <end position="18"/>
    </location>
</feature>
<evidence type="ECO:0000256" key="4">
    <source>
        <dbReference type="ARBA" id="ARBA00022525"/>
    </source>
</evidence>
<dbReference type="GO" id="GO:0005199">
    <property type="term" value="F:structural constituent of cell wall"/>
    <property type="evidence" value="ECO:0007669"/>
    <property type="project" value="InterPro"/>
</dbReference>